<dbReference type="GO" id="GO:0007094">
    <property type="term" value="P:mitotic spindle assembly checkpoint signaling"/>
    <property type="evidence" value="ECO:0007669"/>
    <property type="project" value="InterPro"/>
</dbReference>
<evidence type="ECO:0000256" key="1">
    <source>
        <dbReference type="SAM" id="MobiDB-lite"/>
    </source>
</evidence>
<reference evidence="3 4" key="1">
    <citation type="submission" date="2022-07" db="EMBL/GenBank/DDBJ databases">
        <title>Genome-wide signatures of adaptation to extreme environments.</title>
        <authorList>
            <person name="Cho C.H."/>
            <person name="Yoon H.S."/>
        </authorList>
    </citation>
    <scope>NUCLEOTIDE SEQUENCE [LARGE SCALE GENOMIC DNA]</scope>
    <source>
        <strain evidence="3 4">108.79 E11</strain>
    </source>
</reference>
<sequence length="501" mass="57661">MAELESWEGVKENIQPVSSGRDPNILSKFGSNAKNLAEEESFLQEKQREWENELEEALRYPGSKDLAAVWRNYWKWIQQHYPKGHSNSLEFLERATKSLSSHQRYKDNIHALKIWISYADSTRDPLPIFEYMYANDIGKNFSLFYEAYALVLEKNRKFAESDRMYVEGIHRKASPLERLEKRHQEFQHRMVRRMQREEEVQSLSKSEGRRNTTDRSIRQPLNALDRKPLLPEHKSMETPKQSKNFEIYQDEEQQENITPKLYPHMPRMTEVAKENQGKVDIWKGRRLPQSGSLNASSSSVAGNSFEIFEDDAAEKENIVETSAKQKPNMRTPFAPREAKNFASRRETGETKAINKSPQSQGSRISTNFDVDKETSNFEGKVYSGNREGTGAEGKASQVFGQPLETKSEVGNENQNDDLSDNDEITCDNTLNVSSPTIHTKMALADVEAMFDSTLTFDRNLRLLKENAIPDEDNDTFSFAATTSCPSTKNNKEDFFIYEDPE</sequence>
<feature type="region of interest" description="Disordered" evidence="1">
    <location>
        <begin position="1"/>
        <end position="24"/>
    </location>
</feature>
<feature type="compositionally biased region" description="Basic and acidic residues" evidence="1">
    <location>
        <begin position="206"/>
        <end position="217"/>
    </location>
</feature>
<organism evidence="3 4">
    <name type="scientific">Galdieria yellowstonensis</name>
    <dbReference type="NCBI Taxonomy" id="3028027"/>
    <lineage>
        <taxon>Eukaryota</taxon>
        <taxon>Rhodophyta</taxon>
        <taxon>Bangiophyceae</taxon>
        <taxon>Galdieriales</taxon>
        <taxon>Galdieriaceae</taxon>
        <taxon>Galdieria</taxon>
    </lineage>
</organism>
<comment type="caution">
    <text evidence="3">The sequence shown here is derived from an EMBL/GenBank/DDBJ whole genome shotgun (WGS) entry which is preliminary data.</text>
</comment>
<feature type="region of interest" description="Disordered" evidence="1">
    <location>
        <begin position="191"/>
        <end position="242"/>
    </location>
</feature>
<dbReference type="PANTHER" id="PTHR14030">
    <property type="entry name" value="MITOTIC CHECKPOINT SERINE/THREONINE-PROTEIN KINASE BUB1"/>
    <property type="match status" value="1"/>
</dbReference>
<dbReference type="Gene3D" id="1.25.40.430">
    <property type="match status" value="1"/>
</dbReference>
<accession>A0AAV9IBN1</accession>
<feature type="region of interest" description="Disordered" evidence="1">
    <location>
        <begin position="322"/>
        <end position="368"/>
    </location>
</feature>
<name>A0AAV9IBN1_9RHOD</name>
<evidence type="ECO:0000259" key="2">
    <source>
        <dbReference type="PROSITE" id="PS51489"/>
    </source>
</evidence>
<dbReference type="PROSITE" id="PS51489">
    <property type="entry name" value="BUB1_N"/>
    <property type="match status" value="1"/>
</dbReference>
<dbReference type="Pfam" id="PF08311">
    <property type="entry name" value="Mad3_BUB1_I"/>
    <property type="match status" value="1"/>
</dbReference>
<feature type="compositionally biased region" description="Basic and acidic residues" evidence="1">
    <location>
        <begin position="336"/>
        <end position="349"/>
    </location>
</feature>
<dbReference type="InterPro" id="IPR013212">
    <property type="entry name" value="Mad3/Bub1_I"/>
</dbReference>
<dbReference type="Proteomes" id="UP001300502">
    <property type="component" value="Unassembled WGS sequence"/>
</dbReference>
<dbReference type="EMBL" id="JANCYU010000025">
    <property type="protein sequence ID" value="KAK4524701.1"/>
    <property type="molecule type" value="Genomic_DNA"/>
</dbReference>
<evidence type="ECO:0000313" key="4">
    <source>
        <dbReference type="Proteomes" id="UP001300502"/>
    </source>
</evidence>
<feature type="compositionally biased region" description="Polar residues" evidence="1">
    <location>
        <begin position="353"/>
        <end position="368"/>
    </location>
</feature>
<gene>
    <name evidence="3" type="ORF">GAYE_SCF05G2604</name>
</gene>
<feature type="domain" description="BUB1 N-terminal" evidence="2">
    <location>
        <begin position="54"/>
        <end position="211"/>
    </location>
</feature>
<keyword evidence="4" id="KW-1185">Reference proteome</keyword>
<evidence type="ECO:0000313" key="3">
    <source>
        <dbReference type="EMBL" id="KAK4524701.1"/>
    </source>
</evidence>
<proteinExistence type="predicted"/>
<dbReference type="SMART" id="SM00777">
    <property type="entry name" value="Mad3_BUB1_I"/>
    <property type="match status" value="1"/>
</dbReference>
<dbReference type="InterPro" id="IPR015661">
    <property type="entry name" value="Bub1/Mad3"/>
</dbReference>
<protein>
    <recommendedName>
        <fullName evidence="2">BUB1 N-terminal domain-containing protein</fullName>
    </recommendedName>
</protein>
<dbReference type="AlphaFoldDB" id="A0AAV9IBN1"/>
<feature type="compositionally biased region" description="Basic and acidic residues" evidence="1">
    <location>
        <begin position="224"/>
        <end position="237"/>
    </location>
</feature>